<dbReference type="InterPro" id="IPR011990">
    <property type="entry name" value="TPR-like_helical_dom_sf"/>
</dbReference>
<protein>
    <submittedName>
        <fullName evidence="2">Uncharacterized protein</fullName>
    </submittedName>
</protein>
<dbReference type="Proteomes" id="UP001215280">
    <property type="component" value="Unassembled WGS sequence"/>
</dbReference>
<dbReference type="GO" id="GO:0101031">
    <property type="term" value="C:protein folding chaperone complex"/>
    <property type="evidence" value="ECO:0007669"/>
    <property type="project" value="TreeGrafter"/>
</dbReference>
<dbReference type="AlphaFoldDB" id="A0AAD7K7Q9"/>
<dbReference type="SUPFAM" id="SSF48452">
    <property type="entry name" value="TPR-like"/>
    <property type="match status" value="1"/>
</dbReference>
<dbReference type="InterPro" id="IPR051966">
    <property type="entry name" value="RPAP3"/>
</dbReference>
<keyword evidence="3" id="KW-1185">Reference proteome</keyword>
<proteinExistence type="predicted"/>
<dbReference type="Gene3D" id="1.25.40.10">
    <property type="entry name" value="Tetratricopeptide repeat domain"/>
    <property type="match status" value="1"/>
</dbReference>
<sequence>MAPKGVKPWPTDAEKAERKAAGEILKTKGNYLFRQENYAEAAEMYNEAVKMRGTQPVYMSNLAATYLKLKDYDMAEKAASMALVHDPRMTKTRFRRGLARKQDYQLRGAKIGTVPPFFIQRNREIKREETFAFTFSSERQLANMVIVASILIHWRTQNYGAKMLRLTLRGMSFVKTNMLSNNVAFSRGIWEKALSDWTSYSP</sequence>
<dbReference type="SMART" id="SM00028">
    <property type="entry name" value="TPR"/>
    <property type="match status" value="2"/>
</dbReference>
<organism evidence="2 3">
    <name type="scientific">Mycena maculata</name>
    <dbReference type="NCBI Taxonomy" id="230809"/>
    <lineage>
        <taxon>Eukaryota</taxon>
        <taxon>Fungi</taxon>
        <taxon>Dikarya</taxon>
        <taxon>Basidiomycota</taxon>
        <taxon>Agaricomycotina</taxon>
        <taxon>Agaricomycetes</taxon>
        <taxon>Agaricomycetidae</taxon>
        <taxon>Agaricales</taxon>
        <taxon>Marasmiineae</taxon>
        <taxon>Mycenaceae</taxon>
        <taxon>Mycena</taxon>
    </lineage>
</organism>
<dbReference type="EMBL" id="JARJLG010000008">
    <property type="protein sequence ID" value="KAJ7778796.1"/>
    <property type="molecule type" value="Genomic_DNA"/>
</dbReference>
<evidence type="ECO:0000313" key="3">
    <source>
        <dbReference type="Proteomes" id="UP001215280"/>
    </source>
</evidence>
<name>A0AAD7K7Q9_9AGAR</name>
<accession>A0AAD7K7Q9</accession>
<evidence type="ECO:0000256" key="1">
    <source>
        <dbReference type="ARBA" id="ARBA00022803"/>
    </source>
</evidence>
<dbReference type="PANTHER" id="PTHR46423">
    <property type="entry name" value="RNA POLYMERASE II-ASSOCIATED PROTEIN 3"/>
    <property type="match status" value="1"/>
</dbReference>
<evidence type="ECO:0000313" key="2">
    <source>
        <dbReference type="EMBL" id="KAJ7778796.1"/>
    </source>
</evidence>
<keyword evidence="1" id="KW-0802">TPR repeat</keyword>
<gene>
    <name evidence="2" type="ORF">DFH07DRAFT_796029</name>
</gene>
<dbReference type="PANTHER" id="PTHR46423:SF1">
    <property type="entry name" value="RNA POLYMERASE II-ASSOCIATED PROTEIN 3"/>
    <property type="match status" value="1"/>
</dbReference>
<reference evidence="2" key="1">
    <citation type="submission" date="2023-03" db="EMBL/GenBank/DDBJ databases">
        <title>Massive genome expansion in bonnet fungi (Mycena s.s.) driven by repeated elements and novel gene families across ecological guilds.</title>
        <authorList>
            <consortium name="Lawrence Berkeley National Laboratory"/>
            <person name="Harder C.B."/>
            <person name="Miyauchi S."/>
            <person name="Viragh M."/>
            <person name="Kuo A."/>
            <person name="Thoen E."/>
            <person name="Andreopoulos B."/>
            <person name="Lu D."/>
            <person name="Skrede I."/>
            <person name="Drula E."/>
            <person name="Henrissat B."/>
            <person name="Morin E."/>
            <person name="Kohler A."/>
            <person name="Barry K."/>
            <person name="LaButti K."/>
            <person name="Morin E."/>
            <person name="Salamov A."/>
            <person name="Lipzen A."/>
            <person name="Mereny Z."/>
            <person name="Hegedus B."/>
            <person name="Baldrian P."/>
            <person name="Stursova M."/>
            <person name="Weitz H."/>
            <person name="Taylor A."/>
            <person name="Grigoriev I.V."/>
            <person name="Nagy L.G."/>
            <person name="Martin F."/>
            <person name="Kauserud H."/>
        </authorList>
    </citation>
    <scope>NUCLEOTIDE SEQUENCE</scope>
    <source>
        <strain evidence="2">CBHHK188m</strain>
    </source>
</reference>
<comment type="caution">
    <text evidence="2">The sequence shown here is derived from an EMBL/GenBank/DDBJ whole genome shotgun (WGS) entry which is preliminary data.</text>
</comment>
<dbReference type="InterPro" id="IPR019734">
    <property type="entry name" value="TPR_rpt"/>
</dbReference>